<protein>
    <submittedName>
        <fullName evidence="1">Uncharacterized protein</fullName>
    </submittedName>
</protein>
<reference evidence="1" key="1">
    <citation type="submission" date="2020-02" db="EMBL/GenBank/DDBJ databases">
        <authorList>
            <person name="Meier V. D."/>
        </authorList>
    </citation>
    <scope>NUCLEOTIDE SEQUENCE</scope>
    <source>
        <strain evidence="1">AVDCRST_MAG11</strain>
    </source>
</reference>
<dbReference type="AlphaFoldDB" id="A0A6J4LTX6"/>
<feature type="non-terminal residue" evidence="1">
    <location>
        <position position="1"/>
    </location>
</feature>
<sequence length="67" mass="7087">CCSTASRSAGVSGPALSKMRLETPSLSMSCRSPARCRSTHVASPSPNSSARSVAKWETPAEWRTVYG</sequence>
<dbReference type="EMBL" id="CADCTU010000654">
    <property type="protein sequence ID" value="CAA9341711.1"/>
    <property type="molecule type" value="Genomic_DNA"/>
</dbReference>
<accession>A0A6J4LTX6</accession>
<feature type="non-terminal residue" evidence="1">
    <location>
        <position position="67"/>
    </location>
</feature>
<organism evidence="1">
    <name type="scientific">uncultured Gemmatimonadaceae bacterium</name>
    <dbReference type="NCBI Taxonomy" id="246130"/>
    <lineage>
        <taxon>Bacteria</taxon>
        <taxon>Pseudomonadati</taxon>
        <taxon>Gemmatimonadota</taxon>
        <taxon>Gemmatimonadia</taxon>
        <taxon>Gemmatimonadales</taxon>
        <taxon>Gemmatimonadaceae</taxon>
        <taxon>environmental samples</taxon>
    </lineage>
</organism>
<gene>
    <name evidence="1" type="ORF">AVDCRST_MAG11-3007</name>
</gene>
<proteinExistence type="predicted"/>
<evidence type="ECO:0000313" key="1">
    <source>
        <dbReference type="EMBL" id="CAA9341711.1"/>
    </source>
</evidence>
<name>A0A6J4LTX6_9BACT</name>